<dbReference type="AlphaFoldDB" id="A0ABD3MS27"/>
<gene>
    <name evidence="2" type="ORF">ACHAW5_008208</name>
</gene>
<comment type="caution">
    <text evidence="2">The sequence shown here is derived from an EMBL/GenBank/DDBJ whole genome shotgun (WGS) entry which is preliminary data.</text>
</comment>
<name>A0ABD3MS27_9STRA</name>
<feature type="region of interest" description="Disordered" evidence="1">
    <location>
        <begin position="213"/>
        <end position="238"/>
    </location>
</feature>
<feature type="compositionally biased region" description="Acidic residues" evidence="1">
    <location>
        <begin position="220"/>
        <end position="232"/>
    </location>
</feature>
<organism evidence="2 3">
    <name type="scientific">Stephanodiscus triporus</name>
    <dbReference type="NCBI Taxonomy" id="2934178"/>
    <lineage>
        <taxon>Eukaryota</taxon>
        <taxon>Sar</taxon>
        <taxon>Stramenopiles</taxon>
        <taxon>Ochrophyta</taxon>
        <taxon>Bacillariophyta</taxon>
        <taxon>Coscinodiscophyceae</taxon>
        <taxon>Thalassiosirophycidae</taxon>
        <taxon>Stephanodiscales</taxon>
        <taxon>Stephanodiscaceae</taxon>
        <taxon>Stephanodiscus</taxon>
    </lineage>
</organism>
<evidence type="ECO:0000256" key="1">
    <source>
        <dbReference type="SAM" id="MobiDB-lite"/>
    </source>
</evidence>
<sequence>MASDSNPSVRGKSRRKGFKSSVGNLVMSASYLLCCAEGFRPAPISSIIRTRPIATLSMGFFDDLLRDAFSNDPSLAKDGVGGSIEGPGDESGVKYGSQRQPRRQTEIQRRWLEAQQMQTQQEQAARDRRGGRGIPIKAAKGAPLTIEALVDTDWELSLYLTGVPDRDPSNDLYGSRTNVSVRDRRLGPGASLPREPTARIGVRLSGGGDVYILESRPGADDDGDDDDRDPVDDGAQICSRDVPGQWKLAADGRTVRIGIPIRGYRRTVTTTGTIQKVFWSEGEPSATKTSSTYSIPEGFIYGDIGVGYGDRPGTLEMIDEKGSTGTEVIPGGLLRVEKRIGLLGASSKLLPCGKFSGRFLGSMLV</sequence>
<evidence type="ECO:0000313" key="2">
    <source>
        <dbReference type="EMBL" id="KAL3766262.1"/>
    </source>
</evidence>
<keyword evidence="3" id="KW-1185">Reference proteome</keyword>
<protein>
    <submittedName>
        <fullName evidence="2">Uncharacterized protein</fullName>
    </submittedName>
</protein>
<proteinExistence type="predicted"/>
<dbReference type="EMBL" id="JALLAZ020001732">
    <property type="protein sequence ID" value="KAL3766262.1"/>
    <property type="molecule type" value="Genomic_DNA"/>
</dbReference>
<reference evidence="2 3" key="1">
    <citation type="submission" date="2024-10" db="EMBL/GenBank/DDBJ databases">
        <title>Updated reference genomes for cyclostephanoid diatoms.</title>
        <authorList>
            <person name="Roberts W.R."/>
            <person name="Alverson A.J."/>
        </authorList>
    </citation>
    <scope>NUCLEOTIDE SEQUENCE [LARGE SCALE GENOMIC DNA]</scope>
    <source>
        <strain evidence="2 3">AJA276-08</strain>
    </source>
</reference>
<accession>A0ABD3MS27</accession>
<feature type="region of interest" description="Disordered" evidence="1">
    <location>
        <begin position="76"/>
        <end position="102"/>
    </location>
</feature>
<dbReference type="Proteomes" id="UP001530315">
    <property type="component" value="Unassembled WGS sequence"/>
</dbReference>
<evidence type="ECO:0000313" key="3">
    <source>
        <dbReference type="Proteomes" id="UP001530315"/>
    </source>
</evidence>